<gene>
    <name evidence="1" type="ORF">IAC23_07325</name>
</gene>
<dbReference type="EMBL" id="JADIMO010000095">
    <property type="protein sequence ID" value="MBO8445488.1"/>
    <property type="molecule type" value="Genomic_DNA"/>
</dbReference>
<dbReference type="AlphaFoldDB" id="A0A9D9HD36"/>
<organism evidence="1 2">
    <name type="scientific">Candidatus Cryptobacteroides merdavium</name>
    <dbReference type="NCBI Taxonomy" id="2840769"/>
    <lineage>
        <taxon>Bacteria</taxon>
        <taxon>Pseudomonadati</taxon>
        <taxon>Bacteroidota</taxon>
        <taxon>Bacteroidia</taxon>
        <taxon>Bacteroidales</taxon>
        <taxon>Candidatus Cryptobacteroides</taxon>
    </lineage>
</organism>
<name>A0A9D9HD36_9BACT</name>
<comment type="caution">
    <text evidence="1">The sequence shown here is derived from an EMBL/GenBank/DDBJ whole genome shotgun (WGS) entry which is preliminary data.</text>
</comment>
<dbReference type="InterPro" id="IPR035069">
    <property type="entry name" value="TTHA1013/TTHA0281-like"/>
</dbReference>
<proteinExistence type="predicted"/>
<reference evidence="1" key="1">
    <citation type="submission" date="2020-10" db="EMBL/GenBank/DDBJ databases">
        <authorList>
            <person name="Gilroy R."/>
        </authorList>
    </citation>
    <scope>NUCLEOTIDE SEQUENCE</scope>
    <source>
        <strain evidence="1">D5-748</strain>
    </source>
</reference>
<dbReference type="SUPFAM" id="SSF143100">
    <property type="entry name" value="TTHA1013/TTHA0281-like"/>
    <property type="match status" value="1"/>
</dbReference>
<sequence>MEQQKKFVVSVEKDSDGTYVAYNMDFSDYTLLGRGNTVAEAKADFCNSMEEVTGLIRSEGREIPEEFVAPPVFKFDLSSLFEYYSMINVSAFARYVGINAALMRQYRQGNTYVSDRQLKKIEDAIHRLGSELSSLTLI</sequence>
<accession>A0A9D9HD36</accession>
<dbReference type="Proteomes" id="UP000823619">
    <property type="component" value="Unassembled WGS sequence"/>
</dbReference>
<evidence type="ECO:0000313" key="2">
    <source>
        <dbReference type="Proteomes" id="UP000823619"/>
    </source>
</evidence>
<reference evidence="1" key="2">
    <citation type="journal article" date="2021" name="PeerJ">
        <title>Extensive microbial diversity within the chicken gut microbiome revealed by metagenomics and culture.</title>
        <authorList>
            <person name="Gilroy R."/>
            <person name="Ravi A."/>
            <person name="Getino M."/>
            <person name="Pursley I."/>
            <person name="Horton D.L."/>
            <person name="Alikhan N.F."/>
            <person name="Baker D."/>
            <person name="Gharbi K."/>
            <person name="Hall N."/>
            <person name="Watson M."/>
            <person name="Adriaenssens E.M."/>
            <person name="Foster-Nyarko E."/>
            <person name="Jarju S."/>
            <person name="Secka A."/>
            <person name="Antonio M."/>
            <person name="Oren A."/>
            <person name="Chaudhuri R.R."/>
            <person name="La Ragione R."/>
            <person name="Hildebrand F."/>
            <person name="Pallen M.J."/>
        </authorList>
    </citation>
    <scope>NUCLEOTIDE SEQUENCE</scope>
    <source>
        <strain evidence="1">D5-748</strain>
    </source>
</reference>
<evidence type="ECO:0000313" key="1">
    <source>
        <dbReference type="EMBL" id="MBO8445488.1"/>
    </source>
</evidence>
<protein>
    <submittedName>
        <fullName evidence="1">Type II toxin-antitoxin system HicB family antitoxin</fullName>
    </submittedName>
</protein>